<dbReference type="OrthoDB" id="9808041at2"/>
<keyword evidence="8" id="KW-0067">ATP-binding</keyword>
<keyword evidence="6" id="KW-0547">Nucleotide-binding</keyword>
<evidence type="ECO:0000256" key="12">
    <source>
        <dbReference type="ARBA" id="ARBA00033413"/>
    </source>
</evidence>
<evidence type="ECO:0000256" key="3">
    <source>
        <dbReference type="ARBA" id="ARBA00013253"/>
    </source>
</evidence>
<dbReference type="GO" id="GO:0003848">
    <property type="term" value="F:2-amino-4-hydroxy-6-hydroxymethyldihydropteridine diphosphokinase activity"/>
    <property type="evidence" value="ECO:0007669"/>
    <property type="project" value="UniProtKB-EC"/>
</dbReference>
<proteinExistence type="inferred from homology"/>
<dbReference type="SUPFAM" id="SSF55083">
    <property type="entry name" value="6-hydroxymethyl-7,8-dihydropterin pyrophosphokinase, HPPK"/>
    <property type="match status" value="1"/>
</dbReference>
<accession>A0A517WQN5</accession>
<dbReference type="CDD" id="cd00483">
    <property type="entry name" value="HPPK"/>
    <property type="match status" value="1"/>
</dbReference>
<dbReference type="InterPro" id="IPR000550">
    <property type="entry name" value="Hppk"/>
</dbReference>
<dbReference type="PANTHER" id="PTHR43071">
    <property type="entry name" value="2-AMINO-4-HYDROXY-6-HYDROXYMETHYLDIHYDROPTERIDINE PYROPHOSPHOKINASE"/>
    <property type="match status" value="1"/>
</dbReference>
<reference evidence="14 15" key="1">
    <citation type="submission" date="2019-03" db="EMBL/GenBank/DDBJ databases">
        <title>Deep-cultivation of Planctomycetes and their phenomic and genomic characterization uncovers novel biology.</title>
        <authorList>
            <person name="Wiegand S."/>
            <person name="Jogler M."/>
            <person name="Boedeker C."/>
            <person name="Pinto D."/>
            <person name="Vollmers J."/>
            <person name="Rivas-Marin E."/>
            <person name="Kohn T."/>
            <person name="Peeters S.H."/>
            <person name="Heuer A."/>
            <person name="Rast P."/>
            <person name="Oberbeckmann S."/>
            <person name="Bunk B."/>
            <person name="Jeske O."/>
            <person name="Meyerdierks A."/>
            <person name="Storesund J.E."/>
            <person name="Kallscheuer N."/>
            <person name="Luecker S."/>
            <person name="Lage O.M."/>
            <person name="Pohl T."/>
            <person name="Merkel B.J."/>
            <person name="Hornburger P."/>
            <person name="Mueller R.-W."/>
            <person name="Bruemmer F."/>
            <person name="Labrenz M."/>
            <person name="Spormann A.M."/>
            <person name="Op den Camp H."/>
            <person name="Overmann J."/>
            <person name="Amann R."/>
            <person name="Jetten M.S.M."/>
            <person name="Mascher T."/>
            <person name="Medema M.H."/>
            <person name="Devos D.P."/>
            <person name="Kaster A.-K."/>
            <person name="Ovreas L."/>
            <person name="Rohde M."/>
            <person name="Galperin M.Y."/>
            <person name="Jogler C."/>
        </authorList>
    </citation>
    <scope>NUCLEOTIDE SEQUENCE [LARGE SCALE GENOMIC DNA]</scope>
    <source>
        <strain evidence="14 15">V202</strain>
    </source>
</reference>
<evidence type="ECO:0000256" key="11">
    <source>
        <dbReference type="ARBA" id="ARBA00029766"/>
    </source>
</evidence>
<dbReference type="Gene3D" id="3.30.70.560">
    <property type="entry name" value="7,8-Dihydro-6-hydroxymethylpterin-pyrophosphokinase HPPK"/>
    <property type="match status" value="1"/>
</dbReference>
<evidence type="ECO:0000256" key="5">
    <source>
        <dbReference type="ARBA" id="ARBA00022679"/>
    </source>
</evidence>
<gene>
    <name evidence="14" type="primary">sulD</name>
    <name evidence="14" type="ORF">V202x_09230</name>
</gene>
<dbReference type="RefSeq" id="WP_145171611.1">
    <property type="nucleotide sequence ID" value="NZ_CP037422.1"/>
</dbReference>
<keyword evidence="7" id="KW-0418">Kinase</keyword>
<keyword evidence="9" id="KW-0289">Folate biosynthesis</keyword>
<dbReference type="GO" id="GO:0046656">
    <property type="term" value="P:folic acid biosynthetic process"/>
    <property type="evidence" value="ECO:0007669"/>
    <property type="project" value="UniProtKB-KW"/>
</dbReference>
<dbReference type="Pfam" id="PF01288">
    <property type="entry name" value="HPPK"/>
    <property type="match status" value="1"/>
</dbReference>
<sequence>MPDCFIALGGNQGNVRETFAHALDRLNQHPEVSLIKTSQWIETAPVGNQTNDTFLNGAAHLKTTLSPEAMLAELQTVETEMGRTREVRWSARTLDLDLLLYDQVVLETAGLLIPHPAFWYRRFVLDPLTEIAPEVIHPIKKVTIKKLQQRLLKRPFVFSLAGLPAEETAAIIQELKRHYPQVAFCHWEASETTPQSMTPTLIAWFDTEKSDTSFESLPEIPRIDVSEYRNNTGQIIHILQSALDF</sequence>
<evidence type="ECO:0000256" key="6">
    <source>
        <dbReference type="ARBA" id="ARBA00022741"/>
    </source>
</evidence>
<evidence type="ECO:0000256" key="8">
    <source>
        <dbReference type="ARBA" id="ARBA00022840"/>
    </source>
</evidence>
<evidence type="ECO:0000313" key="15">
    <source>
        <dbReference type="Proteomes" id="UP000318384"/>
    </source>
</evidence>
<comment type="function">
    <text evidence="10">Catalyzes the transfer of pyrophosphate from adenosine triphosphate (ATP) to 6-hydroxymethyl-7,8-dihydropterin, an enzymatic step in folate biosynthesis pathway.</text>
</comment>
<keyword evidence="5" id="KW-0808">Transferase</keyword>
<keyword evidence="15" id="KW-1185">Reference proteome</keyword>
<evidence type="ECO:0000256" key="9">
    <source>
        <dbReference type="ARBA" id="ARBA00022909"/>
    </source>
</evidence>
<evidence type="ECO:0000256" key="2">
    <source>
        <dbReference type="ARBA" id="ARBA00005810"/>
    </source>
</evidence>
<dbReference type="EC" id="2.7.6.3" evidence="3"/>
<dbReference type="GO" id="GO:0005524">
    <property type="term" value="F:ATP binding"/>
    <property type="evidence" value="ECO:0007669"/>
    <property type="project" value="UniProtKB-KW"/>
</dbReference>
<dbReference type="Proteomes" id="UP000318384">
    <property type="component" value="Chromosome"/>
</dbReference>
<comment type="similarity">
    <text evidence="2">Belongs to the HPPK family.</text>
</comment>
<evidence type="ECO:0000259" key="13">
    <source>
        <dbReference type="Pfam" id="PF01288"/>
    </source>
</evidence>
<dbReference type="NCBIfam" id="TIGR01498">
    <property type="entry name" value="folK"/>
    <property type="match status" value="1"/>
</dbReference>
<dbReference type="InterPro" id="IPR035907">
    <property type="entry name" value="Hppk_sf"/>
</dbReference>
<protein>
    <recommendedName>
        <fullName evidence="4">2-amino-4-hydroxy-6-hydroxymethyldihydropteridine pyrophosphokinase</fullName>
        <ecNumber evidence="3">2.7.6.3</ecNumber>
    </recommendedName>
    <alternativeName>
        <fullName evidence="11">6-hydroxymethyl-7,8-dihydropterin pyrophosphokinase</fullName>
    </alternativeName>
    <alternativeName>
        <fullName evidence="12">7,8-dihydro-6-hydroxymethylpterin-pyrophosphokinase</fullName>
    </alternativeName>
</protein>
<dbReference type="GO" id="GO:0046654">
    <property type="term" value="P:tetrahydrofolate biosynthetic process"/>
    <property type="evidence" value="ECO:0007669"/>
    <property type="project" value="UniProtKB-UniPathway"/>
</dbReference>
<dbReference type="PANTHER" id="PTHR43071:SF1">
    <property type="entry name" value="2-AMINO-4-HYDROXY-6-HYDROXYMETHYLDIHYDROPTERIDINE PYROPHOSPHOKINASE"/>
    <property type="match status" value="1"/>
</dbReference>
<feature type="domain" description="7,8-dihydro-6-hydroxymethylpterin-pyrophosphokinase" evidence="13">
    <location>
        <begin position="5"/>
        <end position="133"/>
    </location>
</feature>
<dbReference type="EMBL" id="CP037422">
    <property type="protein sequence ID" value="QDU07565.1"/>
    <property type="molecule type" value="Genomic_DNA"/>
</dbReference>
<evidence type="ECO:0000313" key="14">
    <source>
        <dbReference type="EMBL" id="QDU07565.1"/>
    </source>
</evidence>
<evidence type="ECO:0000256" key="1">
    <source>
        <dbReference type="ARBA" id="ARBA00005051"/>
    </source>
</evidence>
<organism evidence="14 15">
    <name type="scientific">Gimesia aquarii</name>
    <dbReference type="NCBI Taxonomy" id="2527964"/>
    <lineage>
        <taxon>Bacteria</taxon>
        <taxon>Pseudomonadati</taxon>
        <taxon>Planctomycetota</taxon>
        <taxon>Planctomycetia</taxon>
        <taxon>Planctomycetales</taxon>
        <taxon>Planctomycetaceae</taxon>
        <taxon>Gimesia</taxon>
    </lineage>
</organism>
<evidence type="ECO:0000256" key="4">
    <source>
        <dbReference type="ARBA" id="ARBA00016218"/>
    </source>
</evidence>
<dbReference type="GO" id="GO:0016301">
    <property type="term" value="F:kinase activity"/>
    <property type="evidence" value="ECO:0007669"/>
    <property type="project" value="UniProtKB-KW"/>
</dbReference>
<dbReference type="AlphaFoldDB" id="A0A517WQN5"/>
<evidence type="ECO:0000256" key="7">
    <source>
        <dbReference type="ARBA" id="ARBA00022777"/>
    </source>
</evidence>
<dbReference type="UniPathway" id="UPA00077">
    <property type="reaction ID" value="UER00155"/>
</dbReference>
<evidence type="ECO:0000256" key="10">
    <source>
        <dbReference type="ARBA" id="ARBA00029409"/>
    </source>
</evidence>
<comment type="pathway">
    <text evidence="1">Cofactor biosynthesis; tetrahydrofolate biosynthesis; 2-amino-4-hydroxy-6-hydroxymethyl-7,8-dihydropteridine diphosphate from 7,8-dihydroneopterin triphosphate: step 4/4.</text>
</comment>
<name>A0A517WQN5_9PLAN</name>